<organism evidence="1 2">
    <name type="scientific">Strongyloides papillosus</name>
    <name type="common">Intestinal threadworm</name>
    <dbReference type="NCBI Taxonomy" id="174720"/>
    <lineage>
        <taxon>Eukaryota</taxon>
        <taxon>Metazoa</taxon>
        <taxon>Ecdysozoa</taxon>
        <taxon>Nematoda</taxon>
        <taxon>Chromadorea</taxon>
        <taxon>Rhabditida</taxon>
        <taxon>Tylenchina</taxon>
        <taxon>Panagrolaimomorpha</taxon>
        <taxon>Strongyloidoidea</taxon>
        <taxon>Strongyloididae</taxon>
        <taxon>Strongyloides</taxon>
    </lineage>
</organism>
<proteinExistence type="predicted"/>
<dbReference type="WBParaSite" id="SPAL_0000113300.1">
    <property type="protein sequence ID" value="SPAL_0000113300.1"/>
    <property type="gene ID" value="SPAL_0000113300"/>
</dbReference>
<accession>A0A0N5B4Y4</accession>
<dbReference type="Proteomes" id="UP000046392">
    <property type="component" value="Unplaced"/>
</dbReference>
<sequence length="676" mass="78954">MPSLRDEAKYYCPYCKETNYIEDEEYDAIQLKSHFEAFHGYSSKTLEKFYCQECSRRRALGDLNVKPKKVTPFWMFRHMQKKGCYRVPETEDQQENIAQEEQEEMLVTFMENSDMEAISQTIEEENKEAEDNIFDDLIDLENIHNDPHKKSLKTVLKYFSKLLNDNGTTNKNLELYLQSHQEHGLTNGNMFLTDTIESLLRIVRDDFVNEIRVISPFDPEETIFESITNVEEGNLERPIGDNKKNLGVLVSLKYIFELMCKNQKQIVETYPNKIPLQLYCDELNMNTFSNGLLQYLHVALRISGDYADISKIESVYTVAILPTYKLNTINNSEAGGRYVHFFRQFKNIFDMNCNVKFEGRNITFVLEDLLGDHCFLDHYWGINAANSDKGDNPSCRICLIPPNQYIDTVTLESLESKYPDLRRSESPQDPIFKNCKNMIYSDWFHDLNEGIISSSCYVIMQELCTNNDEFPRLQPYEISGLLLKEFKERKTSGKIFQNIGVQLEQNIISKRLSLKQETKRMSINFGSGFGNLEAMWCLHNAITELVVKYRSEKLLNFKNVLHSYGSLCNMCMKSDKLNDDDYRILRNLCNETVERTLKLTRGRYGFSKKLHYILHYPEIAKNFHDQLKNIATSRFESKHQCIKKYFTSSNNKMFPAKTIIKKSIMRTKLSSMLIGN</sequence>
<evidence type="ECO:0000313" key="1">
    <source>
        <dbReference type="Proteomes" id="UP000046392"/>
    </source>
</evidence>
<reference evidence="2" key="1">
    <citation type="submission" date="2017-02" db="UniProtKB">
        <authorList>
            <consortium name="WormBaseParasite"/>
        </authorList>
    </citation>
    <scope>IDENTIFICATION</scope>
</reference>
<keyword evidence="1" id="KW-1185">Reference proteome</keyword>
<protein>
    <submittedName>
        <fullName evidence="2">HNH_5 domain-containing protein</fullName>
    </submittedName>
</protein>
<dbReference type="AlphaFoldDB" id="A0A0N5B4Y4"/>
<evidence type="ECO:0000313" key="2">
    <source>
        <dbReference type="WBParaSite" id="SPAL_0000113300.1"/>
    </source>
</evidence>
<name>A0A0N5B4Y4_STREA</name>